<evidence type="ECO:0000313" key="3">
    <source>
        <dbReference type="Proteomes" id="UP000552241"/>
    </source>
</evidence>
<keyword evidence="3" id="KW-1185">Reference proteome</keyword>
<evidence type="ECO:0000313" key="2">
    <source>
        <dbReference type="EMBL" id="MBA5629493.1"/>
    </source>
</evidence>
<comment type="caution">
    <text evidence="2">The sequence shown here is derived from an EMBL/GenBank/DDBJ whole genome shotgun (WGS) entry which is preliminary data.</text>
</comment>
<feature type="signal peptide" evidence="1">
    <location>
        <begin position="1"/>
        <end position="24"/>
    </location>
</feature>
<dbReference type="AlphaFoldDB" id="A0A838ZRZ1"/>
<dbReference type="Proteomes" id="UP000552241">
    <property type="component" value="Unassembled WGS sequence"/>
</dbReference>
<protein>
    <submittedName>
        <fullName evidence="2">Uncharacterized protein</fullName>
    </submittedName>
</protein>
<reference evidence="2 3" key="1">
    <citation type="submission" date="2020-07" db="EMBL/GenBank/DDBJ databases">
        <title>Moheibacter lacus sp. nov., a member of the family Flavobacteriaceae isolated from freshwater lake sediment.</title>
        <authorList>
            <person name="Liu Y."/>
        </authorList>
    </citation>
    <scope>NUCLEOTIDE SEQUENCE [LARGE SCALE GENOMIC DNA]</scope>
    <source>
        <strain evidence="2 3">BDHS18</strain>
    </source>
</reference>
<dbReference type="EMBL" id="JACDZE010000001">
    <property type="protein sequence ID" value="MBA5629493.1"/>
    <property type="molecule type" value="Genomic_DNA"/>
</dbReference>
<accession>A0A838ZRZ1</accession>
<dbReference type="RefSeq" id="WP_182043046.1">
    <property type="nucleotide sequence ID" value="NZ_JACDZE010000001.1"/>
</dbReference>
<keyword evidence="1" id="KW-0732">Signal</keyword>
<sequence>MRNRFFIYCFFLFGILLIPNTSFACSASKTEKTCCSKSSSEKEKKDCCKKENTDKKTDNDCNGNCGHSSCTCSSVSFSFFFLQVSNIDLGIDFKNFIEEINYISTLYSTDYQFIWQPPKIG</sequence>
<proteinExistence type="predicted"/>
<gene>
    <name evidence="2" type="ORF">HU137_06890</name>
</gene>
<feature type="chain" id="PRO_5032809307" evidence="1">
    <location>
        <begin position="25"/>
        <end position="121"/>
    </location>
</feature>
<name>A0A838ZRZ1_9FLAO</name>
<dbReference type="PROSITE" id="PS51257">
    <property type="entry name" value="PROKAR_LIPOPROTEIN"/>
    <property type="match status" value="1"/>
</dbReference>
<organism evidence="2 3">
    <name type="scientific">Moheibacter lacus</name>
    <dbReference type="NCBI Taxonomy" id="2745851"/>
    <lineage>
        <taxon>Bacteria</taxon>
        <taxon>Pseudomonadati</taxon>
        <taxon>Bacteroidota</taxon>
        <taxon>Flavobacteriia</taxon>
        <taxon>Flavobacteriales</taxon>
        <taxon>Weeksellaceae</taxon>
        <taxon>Moheibacter</taxon>
    </lineage>
</organism>
<evidence type="ECO:0000256" key="1">
    <source>
        <dbReference type="SAM" id="SignalP"/>
    </source>
</evidence>